<evidence type="ECO:0000313" key="2">
    <source>
        <dbReference type="Proteomes" id="UP001220395"/>
    </source>
</evidence>
<evidence type="ECO:0000313" key="1">
    <source>
        <dbReference type="EMBL" id="WCT73922.1"/>
    </source>
</evidence>
<accession>A0ABY7TL06</accession>
<name>A0ABY7TL06_9SPHN</name>
<protein>
    <submittedName>
        <fullName evidence="1">Uncharacterized protein</fullName>
    </submittedName>
</protein>
<proteinExistence type="predicted"/>
<sequence length="156" mass="17116">MRQDVVTFGGADEGGEIFNMHFERPAGDRASGLATSRMINSVAAFYGLDLGDDAARNEVHALLAYRDYAKASAEAIFAEIYGASRVFMLARFIAAFIGSQANIADDVTRWSNNRWRAGADPDTAPRDVRRTKHFPAIEVFARCAVMDMRDAGSKAF</sequence>
<gene>
    <name evidence="1" type="ORF">PQ455_01430</name>
</gene>
<reference evidence="1 2" key="1">
    <citation type="submission" date="2023-02" db="EMBL/GenBank/DDBJ databases">
        <title>Genome sequence of Sphingomonas naphthae.</title>
        <authorList>
            <person name="Kim S."/>
            <person name="Heo J."/>
            <person name="Kwon S.-W."/>
        </authorList>
    </citation>
    <scope>NUCLEOTIDE SEQUENCE [LARGE SCALE GENOMIC DNA]</scope>
    <source>
        <strain evidence="1 2">KACC 18716</strain>
    </source>
</reference>
<keyword evidence="2" id="KW-1185">Reference proteome</keyword>
<dbReference type="EMBL" id="CP117411">
    <property type="protein sequence ID" value="WCT73922.1"/>
    <property type="molecule type" value="Genomic_DNA"/>
</dbReference>
<organism evidence="1 2">
    <name type="scientific">Sphingomonas naphthae</name>
    <dbReference type="NCBI Taxonomy" id="1813468"/>
    <lineage>
        <taxon>Bacteria</taxon>
        <taxon>Pseudomonadati</taxon>
        <taxon>Pseudomonadota</taxon>
        <taxon>Alphaproteobacteria</taxon>
        <taxon>Sphingomonadales</taxon>
        <taxon>Sphingomonadaceae</taxon>
        <taxon>Sphingomonas</taxon>
    </lineage>
</organism>
<dbReference type="RefSeq" id="WP_273688555.1">
    <property type="nucleotide sequence ID" value="NZ_CP117411.1"/>
</dbReference>
<dbReference type="Proteomes" id="UP001220395">
    <property type="component" value="Chromosome"/>
</dbReference>